<dbReference type="InterPro" id="IPR025485">
    <property type="entry name" value="DUF4377"/>
</dbReference>
<feature type="domain" description="DUF4377" evidence="2">
    <location>
        <begin position="37"/>
        <end position="107"/>
    </location>
</feature>
<dbReference type="RefSeq" id="WP_008489349.1">
    <property type="nucleotide sequence ID" value="NZ_AMRG01000012.1"/>
</dbReference>
<keyword evidence="4" id="KW-1185">Reference proteome</keyword>
<dbReference type="EMBL" id="AMRG01000012">
    <property type="protein sequence ID" value="EKE82139.1"/>
    <property type="molecule type" value="Genomic_DNA"/>
</dbReference>
<dbReference type="Proteomes" id="UP000014115">
    <property type="component" value="Unassembled WGS sequence"/>
</dbReference>
<accession>K2KHL2</accession>
<keyword evidence="1" id="KW-0732">Signal</keyword>
<protein>
    <recommendedName>
        <fullName evidence="2">DUF4377 domain-containing protein</fullName>
    </recommendedName>
</protein>
<organism evidence="3 4">
    <name type="scientific">Idiomarina xiamenensis 10-D-4</name>
    <dbReference type="NCBI Taxonomy" id="740709"/>
    <lineage>
        <taxon>Bacteria</taxon>
        <taxon>Pseudomonadati</taxon>
        <taxon>Pseudomonadota</taxon>
        <taxon>Gammaproteobacteria</taxon>
        <taxon>Alteromonadales</taxon>
        <taxon>Idiomarinaceae</taxon>
        <taxon>Idiomarina</taxon>
    </lineage>
</organism>
<feature type="signal peptide" evidence="1">
    <location>
        <begin position="1"/>
        <end position="24"/>
    </location>
</feature>
<dbReference type="PROSITE" id="PS51257">
    <property type="entry name" value="PROKAR_LIPOPROTEIN"/>
    <property type="match status" value="1"/>
</dbReference>
<dbReference type="STRING" id="740709.A10D4_10189"/>
<proteinExistence type="predicted"/>
<evidence type="ECO:0000313" key="4">
    <source>
        <dbReference type="Proteomes" id="UP000014115"/>
    </source>
</evidence>
<name>K2KHL2_9GAMM</name>
<feature type="chain" id="PRO_5003859816" description="DUF4377 domain-containing protein" evidence="1">
    <location>
        <begin position="25"/>
        <end position="186"/>
    </location>
</feature>
<dbReference type="Pfam" id="PF14302">
    <property type="entry name" value="DUF4377"/>
    <property type="match status" value="1"/>
</dbReference>
<evidence type="ECO:0000313" key="3">
    <source>
        <dbReference type="EMBL" id="EKE82139.1"/>
    </source>
</evidence>
<dbReference type="AlphaFoldDB" id="K2KHL2"/>
<reference evidence="3 4" key="1">
    <citation type="journal article" date="2012" name="J. Bacteriol.">
        <title>Genome Sequence of Idiomarina xiamenensis Type Strain 10-D-4.</title>
        <authorList>
            <person name="Lai Q."/>
            <person name="Wang L."/>
            <person name="Wang W."/>
            <person name="Shao Z."/>
        </authorList>
    </citation>
    <scope>NUCLEOTIDE SEQUENCE [LARGE SCALE GENOMIC DNA]</scope>
    <source>
        <strain evidence="3 4">10-D-4</strain>
    </source>
</reference>
<dbReference type="eggNOG" id="ENOG50346W5">
    <property type="taxonomic scope" value="Bacteria"/>
</dbReference>
<dbReference type="PATRIC" id="fig|740709.3.peg.2061"/>
<evidence type="ECO:0000259" key="2">
    <source>
        <dbReference type="Pfam" id="PF14302"/>
    </source>
</evidence>
<sequence>MRVRFLFLGSALTWLMACSAPAPQAPQQQAQTLRLAPYLQVCQGLNQRLCMVDVSQPEDPQLMYTPIAGFDYEWGYYYTLQVNTLRHANPPADASSLSYELVEVAQKVPAQGIQRYQLRGVVPEPGVIEATRDGYQVLGQAFRCLKKALCERIVNLPSGQPVDLVFEWQADAQQPLLLKGYEVARR</sequence>
<gene>
    <name evidence="3" type="ORF">A10D4_10189</name>
</gene>
<evidence type="ECO:0000256" key="1">
    <source>
        <dbReference type="SAM" id="SignalP"/>
    </source>
</evidence>
<comment type="caution">
    <text evidence="3">The sequence shown here is derived from an EMBL/GenBank/DDBJ whole genome shotgun (WGS) entry which is preliminary data.</text>
</comment>